<keyword evidence="4" id="KW-1185">Reference proteome</keyword>
<dbReference type="PANTHER" id="PTHR46154">
    <property type="match status" value="1"/>
</dbReference>
<evidence type="ECO:0000313" key="4">
    <source>
        <dbReference type="Proteomes" id="UP000011747"/>
    </source>
</evidence>
<dbReference type="Proteomes" id="UP000011747">
    <property type="component" value="Unassembled WGS sequence"/>
</dbReference>
<dbReference type="HOGENOM" id="CLU_2663506_0_0_9"/>
<organism evidence="3 4">
    <name type="scientific">Bacillus smithii 7_3_47FAA</name>
    <dbReference type="NCBI Taxonomy" id="665952"/>
    <lineage>
        <taxon>Bacteria</taxon>
        <taxon>Bacillati</taxon>
        <taxon>Bacillota</taxon>
        <taxon>Bacilli</taxon>
        <taxon>Bacillales</taxon>
        <taxon>Bacillaceae</taxon>
        <taxon>Bacillus</taxon>
    </lineage>
</organism>
<reference evidence="3 4" key="1">
    <citation type="submission" date="2011-09" db="EMBL/GenBank/DDBJ databases">
        <title>The Genome Sequence of Bacillus smithii 7_3_47FAA.</title>
        <authorList>
            <consortium name="The Broad Institute Genome Sequencing Platform"/>
            <person name="Earl A."/>
            <person name="Ward D."/>
            <person name="Feldgarden M."/>
            <person name="Gevers D."/>
            <person name="Daigneault M."/>
            <person name="Strauss J."/>
            <person name="Allen-Vercoe E."/>
            <person name="Young S.K."/>
            <person name="Zeng Q."/>
            <person name="Gargeya S."/>
            <person name="Fitzgerald M."/>
            <person name="Haas B."/>
            <person name="Abouelleil A."/>
            <person name="Alvarado L."/>
            <person name="Arachchi H.M."/>
            <person name="Berlin A."/>
            <person name="Brown A."/>
            <person name="Chapman S.B."/>
            <person name="Chen Z."/>
            <person name="Dunbar C."/>
            <person name="Freedman E."/>
            <person name="Gearin G."/>
            <person name="Goldberg J."/>
            <person name="Griggs A."/>
            <person name="Gujja S."/>
            <person name="Heiman D."/>
            <person name="Howarth C."/>
            <person name="Larson L."/>
            <person name="Lui A."/>
            <person name="MacDonald P.J.P."/>
            <person name="Montmayeur A."/>
            <person name="Murphy C."/>
            <person name="Neiman D."/>
            <person name="Pearson M."/>
            <person name="Priest M."/>
            <person name="Roberts A."/>
            <person name="Saif S."/>
            <person name="Shea T."/>
            <person name="Shenoy N."/>
            <person name="Sisk P."/>
            <person name="Stolte C."/>
            <person name="Sykes S."/>
            <person name="Wortman J."/>
            <person name="Nusbaum C."/>
            <person name="Birren B."/>
        </authorList>
    </citation>
    <scope>NUCLEOTIDE SEQUENCE [LARGE SCALE GENOMIC DNA]</scope>
    <source>
        <strain evidence="3 4">7_3_47FAA</strain>
    </source>
</reference>
<keyword evidence="2" id="KW-0472">Membrane</keyword>
<sequence length="75" mass="8818">MEKQPINKDAKLCIQWAIGLTVILIFVWPGIMFITDYQYSLSFFKGWTVLAFVWLMVAGIFITIRPLMELFKKDQ</sequence>
<keyword evidence="1" id="KW-0813">Transport</keyword>
<gene>
    <name evidence="3" type="ORF">HMPREF1015_02719</name>
</gene>
<dbReference type="PATRIC" id="fig|665952.3.peg.2676"/>
<keyword evidence="2" id="KW-1133">Transmembrane helix</keyword>
<dbReference type="GO" id="GO:0016020">
    <property type="term" value="C:membrane"/>
    <property type="evidence" value="ECO:0007669"/>
    <property type="project" value="InterPro"/>
</dbReference>
<evidence type="ECO:0000256" key="1">
    <source>
        <dbReference type="ARBA" id="ARBA00022448"/>
    </source>
</evidence>
<dbReference type="EMBL" id="ACWF01000135">
    <property type="protein sequence ID" value="EHL75905.1"/>
    <property type="molecule type" value="Genomic_DNA"/>
</dbReference>
<dbReference type="AlphaFoldDB" id="G9QNH6"/>
<evidence type="ECO:0000313" key="3">
    <source>
        <dbReference type="EMBL" id="EHL75905.1"/>
    </source>
</evidence>
<proteinExistence type="predicted"/>
<comment type="caution">
    <text evidence="3">The sequence shown here is derived from an EMBL/GenBank/DDBJ whole genome shotgun (WGS) entry which is preliminary data.</text>
</comment>
<keyword evidence="2" id="KW-0812">Transmembrane</keyword>
<dbReference type="RefSeq" id="WP_003354876.1">
    <property type="nucleotide sequence ID" value="NZ_JH414760.1"/>
</dbReference>
<dbReference type="GO" id="GO:0015204">
    <property type="term" value="F:urea transmembrane transporter activity"/>
    <property type="evidence" value="ECO:0007669"/>
    <property type="project" value="InterPro"/>
</dbReference>
<evidence type="ECO:0000256" key="2">
    <source>
        <dbReference type="SAM" id="Phobius"/>
    </source>
</evidence>
<accession>G9QNH6</accession>
<dbReference type="PANTHER" id="PTHR46154:SF4">
    <property type="entry name" value="UREA ACTIVE TRANSPORTER"/>
    <property type="match status" value="1"/>
</dbReference>
<feature type="transmembrane region" description="Helical" evidence="2">
    <location>
        <begin position="12"/>
        <end position="34"/>
    </location>
</feature>
<name>G9QNH6_9BACI</name>
<feature type="transmembrane region" description="Helical" evidence="2">
    <location>
        <begin position="46"/>
        <end position="64"/>
    </location>
</feature>
<dbReference type="InterPro" id="IPR031155">
    <property type="entry name" value="DUR"/>
</dbReference>
<protein>
    <submittedName>
        <fullName evidence="3">Uncharacterized protein</fullName>
    </submittedName>
</protein>